<organism evidence="3 4">
    <name type="scientific">Microbotryum intermedium</name>
    <dbReference type="NCBI Taxonomy" id="269621"/>
    <lineage>
        <taxon>Eukaryota</taxon>
        <taxon>Fungi</taxon>
        <taxon>Dikarya</taxon>
        <taxon>Basidiomycota</taxon>
        <taxon>Pucciniomycotina</taxon>
        <taxon>Microbotryomycetes</taxon>
        <taxon>Microbotryales</taxon>
        <taxon>Microbotryaceae</taxon>
        <taxon>Microbotryum</taxon>
    </lineage>
</organism>
<dbReference type="OrthoDB" id="2537634at2759"/>
<feature type="transmembrane region" description="Helical" evidence="2">
    <location>
        <begin position="370"/>
        <end position="392"/>
    </location>
</feature>
<name>A0A238F4M9_9BASI</name>
<feature type="compositionally biased region" description="Pro residues" evidence="1">
    <location>
        <begin position="890"/>
        <end position="899"/>
    </location>
</feature>
<feature type="compositionally biased region" description="Low complexity" evidence="1">
    <location>
        <begin position="827"/>
        <end position="842"/>
    </location>
</feature>
<gene>
    <name evidence="3" type="ORF">BQ2448_5280</name>
</gene>
<accession>A0A238F4M9</accession>
<feature type="region of interest" description="Disordered" evidence="1">
    <location>
        <begin position="423"/>
        <end position="450"/>
    </location>
</feature>
<keyword evidence="2" id="KW-0812">Transmembrane</keyword>
<feature type="compositionally biased region" description="Basic and acidic residues" evidence="1">
    <location>
        <begin position="1057"/>
        <end position="1074"/>
    </location>
</feature>
<feature type="region of interest" description="Disordered" evidence="1">
    <location>
        <begin position="334"/>
        <end position="353"/>
    </location>
</feature>
<reference evidence="4" key="1">
    <citation type="submission" date="2016-09" db="EMBL/GenBank/DDBJ databases">
        <authorList>
            <person name="Jeantristanb JTB J.-T."/>
            <person name="Ricardo R."/>
        </authorList>
    </citation>
    <scope>NUCLEOTIDE SEQUENCE [LARGE SCALE GENOMIC DNA]</scope>
</reference>
<dbReference type="EMBL" id="FMSP01000002">
    <property type="protein sequence ID" value="SCV67669.1"/>
    <property type="molecule type" value="Genomic_DNA"/>
</dbReference>
<feature type="region of interest" description="Disordered" evidence="1">
    <location>
        <begin position="85"/>
        <end position="206"/>
    </location>
</feature>
<keyword evidence="4" id="KW-1185">Reference proteome</keyword>
<feature type="compositionally biased region" description="Polar residues" evidence="1">
    <location>
        <begin position="104"/>
        <end position="123"/>
    </location>
</feature>
<feature type="compositionally biased region" description="Polar residues" evidence="1">
    <location>
        <begin position="578"/>
        <end position="590"/>
    </location>
</feature>
<proteinExistence type="predicted"/>
<dbReference type="Proteomes" id="UP000198372">
    <property type="component" value="Unassembled WGS sequence"/>
</dbReference>
<dbReference type="STRING" id="269621.A0A238F4M9"/>
<feature type="compositionally biased region" description="Polar residues" evidence="1">
    <location>
        <begin position="927"/>
        <end position="938"/>
    </location>
</feature>
<protein>
    <submittedName>
        <fullName evidence="3">BQ2448_5280 protein</fullName>
    </submittedName>
</protein>
<feature type="compositionally biased region" description="Low complexity" evidence="1">
    <location>
        <begin position="147"/>
        <end position="179"/>
    </location>
</feature>
<feature type="compositionally biased region" description="Low complexity" evidence="1">
    <location>
        <begin position="238"/>
        <end position="256"/>
    </location>
</feature>
<sequence>MPVVQRRVQGMGEPIASSSASPVVFTSAHAITVVAGHPTRSVSTRSTDLGATTRAQAVTTRVVRSQAVFNTKIASGPVKVAVSTSASSSGSSALPNPKAGGSHFVSSHSSLVRSATRSRTSLAVKTRSAKSEFATPSERPVKVVKPAGASTSGEEGGASTRAAATSAATRSHAPTTTARNVAPQGNPVRPEESATTERVFGGSKASATRVAAVVTTRRATTQVEVVVSSAAPAATQIASSPPAAAGQTQAAAQTSDDTQKVSYASLAATSSEHIFNGGASTQIAAVSQAAATTAALAGASSVAGPQGSAGPISVLGESSVSGNAQASVTAAGGSASAASSSATNSGSSTGSNKAGSGVGLFHNLPRSTSLALTALLVLVLLGLLGCFCGCLIMRRRRRRSRGAQLGSENGSIREKWNEKYPSARELNDHEARNPFGDGARVEDDDEDDDSIQPEALWRRRLNRLNNSSGWVVASPRTRAPQSVTTADMTERRASVSTWTSFDGVGVFDDESEMGAGSVRQRQVSHDMSISGYSTDSPSIVLAGEQAQQQRRYGQLFSSEAARHPLAISFIPLTPSQYSEHSADITPTGSPSRLHPFTPTTPTREPLPSLDLVTISSNSPPVPASSIRPPTTPGAWRSSLDKIMGSAVEFLAGKPDSRRGSNGSLDDRYTSFMPPLRAPPTPKMSGGALSRANTISVPPKAAATMGMFGPTDRSVHRRLSYDSIDSNPTEAVEVMTARHLGSAKGVRTSLQSVGASKPACDTDSITPSRTGLGLPESIVPINTTSYQVSSTSSRPVAPTQILVTAPSPEMPSRPYAGFAPIDDPADVSPTSSPNISGSSKGFSPTSPNPADNPFAEHNASILEPPSAPRERANALAPSATRPIFSLVSPFAPRPVVPPSPIVEEDEGSSTSGSPSSLLHGRANEMDGNESSNSEESQAPTIRARRPSATFESVFQVTSKASRRHSLTGLPIDLLPSASSERRRSSTSSPSTLRTRRAEPISNALSVRRLSLGAGASSRPSSVAIRRSASVDMTASLASASSPGDSWAASSEGSDEGSEELRLTEQQKERRFFEMERTRRLMTERRRRSDGEVIPRA</sequence>
<evidence type="ECO:0000313" key="4">
    <source>
        <dbReference type="Proteomes" id="UP000198372"/>
    </source>
</evidence>
<feature type="compositionally biased region" description="Polar residues" evidence="1">
    <location>
        <begin position="948"/>
        <end position="958"/>
    </location>
</feature>
<evidence type="ECO:0000256" key="2">
    <source>
        <dbReference type="SAM" id="Phobius"/>
    </source>
</evidence>
<feature type="region of interest" description="Disordered" evidence="1">
    <location>
        <begin position="652"/>
        <end position="690"/>
    </location>
</feature>
<feature type="compositionally biased region" description="Basic and acidic residues" evidence="1">
    <location>
        <begin position="654"/>
        <end position="668"/>
    </location>
</feature>
<feature type="region of interest" description="Disordered" evidence="1">
    <location>
        <begin position="753"/>
        <end position="775"/>
    </location>
</feature>
<feature type="region of interest" description="Disordered" evidence="1">
    <location>
        <begin position="1031"/>
        <end position="1074"/>
    </location>
</feature>
<feature type="region of interest" description="Disordered" evidence="1">
    <location>
        <begin position="238"/>
        <end position="257"/>
    </location>
</feature>
<feature type="region of interest" description="Disordered" evidence="1">
    <location>
        <begin position="804"/>
        <end position="1003"/>
    </location>
</feature>
<dbReference type="AlphaFoldDB" id="A0A238F4M9"/>
<feature type="compositionally biased region" description="Basic and acidic residues" evidence="1">
    <location>
        <begin position="423"/>
        <end position="432"/>
    </location>
</feature>
<keyword evidence="2" id="KW-1133">Transmembrane helix</keyword>
<evidence type="ECO:0000313" key="3">
    <source>
        <dbReference type="EMBL" id="SCV67669.1"/>
    </source>
</evidence>
<keyword evidence="2" id="KW-0472">Membrane</keyword>
<evidence type="ECO:0000256" key="1">
    <source>
        <dbReference type="SAM" id="MobiDB-lite"/>
    </source>
</evidence>
<feature type="compositionally biased region" description="Polar residues" evidence="1">
    <location>
        <begin position="1031"/>
        <end position="1041"/>
    </location>
</feature>
<feature type="region of interest" description="Disordered" evidence="1">
    <location>
        <begin position="578"/>
        <end position="606"/>
    </location>
</feature>